<keyword evidence="2" id="KW-0456">Lyase</keyword>
<dbReference type="InterPro" id="IPR015943">
    <property type="entry name" value="WD40/YVTN_repeat-like_dom_sf"/>
</dbReference>
<dbReference type="AlphaFoldDB" id="A0A1I5XH26"/>
<feature type="domain" description="Oligogalacturonate lyase" evidence="1">
    <location>
        <begin position="11"/>
        <end position="375"/>
    </location>
</feature>
<gene>
    <name evidence="2" type="ORF">SAMN05444406_12611</name>
</gene>
<evidence type="ECO:0000313" key="2">
    <source>
        <dbReference type="EMBL" id="SFQ31278.1"/>
    </source>
</evidence>
<dbReference type="RefSeq" id="WP_092282591.1">
    <property type="nucleotide sequence ID" value="NZ_FOXR01000026.1"/>
</dbReference>
<proteinExistence type="predicted"/>
<organism evidence="2 3">
    <name type="scientific">Caldicoprobacter faecalis</name>
    <dbReference type="NCBI Taxonomy" id="937334"/>
    <lineage>
        <taxon>Bacteria</taxon>
        <taxon>Bacillati</taxon>
        <taxon>Bacillota</taxon>
        <taxon>Clostridia</taxon>
        <taxon>Caldicoprobacterales</taxon>
        <taxon>Caldicoprobacteraceae</taxon>
        <taxon>Caldicoprobacter</taxon>
    </lineage>
</organism>
<protein>
    <submittedName>
        <fullName evidence="2">Oligogalacturonide lyase</fullName>
    </submittedName>
</protein>
<dbReference type="EMBL" id="FOXR01000026">
    <property type="protein sequence ID" value="SFQ31278.1"/>
    <property type="molecule type" value="Genomic_DNA"/>
</dbReference>
<dbReference type="STRING" id="937334.SAMN05444406_12611"/>
<dbReference type="SUPFAM" id="SSF69322">
    <property type="entry name" value="Tricorn protease domain 2"/>
    <property type="match status" value="1"/>
</dbReference>
<evidence type="ECO:0000313" key="3">
    <source>
        <dbReference type="Proteomes" id="UP000198577"/>
    </source>
</evidence>
<dbReference type="Gene3D" id="2.130.10.10">
    <property type="entry name" value="YVTN repeat-like/Quinoprotein amine dehydrogenase"/>
    <property type="match status" value="1"/>
</dbReference>
<evidence type="ECO:0000259" key="1">
    <source>
        <dbReference type="Pfam" id="PF14583"/>
    </source>
</evidence>
<dbReference type="GO" id="GO:0047487">
    <property type="term" value="F:oligogalacturonide lyase activity"/>
    <property type="evidence" value="ECO:0007669"/>
    <property type="project" value="InterPro"/>
</dbReference>
<dbReference type="Pfam" id="PF14583">
    <property type="entry name" value="Pectate_lyase22"/>
    <property type="match status" value="1"/>
</dbReference>
<dbReference type="InterPro" id="IPR027946">
    <property type="entry name" value="Ogl_dom"/>
</dbReference>
<keyword evidence="3" id="KW-1185">Reference proteome</keyword>
<name>A0A1I5XH26_9FIRM</name>
<reference evidence="2 3" key="1">
    <citation type="submission" date="2016-10" db="EMBL/GenBank/DDBJ databases">
        <authorList>
            <person name="de Groot N.N."/>
        </authorList>
    </citation>
    <scope>NUCLEOTIDE SEQUENCE [LARGE SCALE GENOMIC DNA]</scope>
    <source>
        <strain evidence="2 3">DSM 20678</strain>
    </source>
</reference>
<dbReference type="GO" id="GO:0045490">
    <property type="term" value="P:pectin catabolic process"/>
    <property type="evidence" value="ECO:0007669"/>
    <property type="project" value="InterPro"/>
</dbReference>
<sequence>MPKGTVFKGDKVTVKDSFTGVEVTRISPNVGNTFHPYFTQPLFSFDGKNVLVAFDRTGSWQLYSLHIPTGDMVQLTDEPDIRPGASLLDPNTMRAFYWAGRKLKSVSLDTLEEDEYYTLPEGFVGSILSITSDGSTLYFAYSEKLALSTVTNKIYSGMNETFFRRPASVVMQVNVVDKTARAIWGEREWITHVIVSPVDNDIVCFCHEGPWHLVQRTWIVRASTSEVWPIVETKRYLERAGHEIFTRSGRICTQYGRRESISDEWKCADLFINPDGTNMVMFEYKPGPKPMHVQVNSTEEYGVGDGAFMINGPKDGDQYISLIKYENGLAKQKILCTHGTSWKAQHSHPHPIWFPDDSMVLFTSDREGRCNVYIAPADYDMLK</sequence>
<dbReference type="OrthoDB" id="8432779at2"/>
<accession>A0A1I5XH26</accession>
<dbReference type="Proteomes" id="UP000198577">
    <property type="component" value="Unassembled WGS sequence"/>
</dbReference>